<evidence type="ECO:0000313" key="5">
    <source>
        <dbReference type="Proteomes" id="UP000523079"/>
    </source>
</evidence>
<keyword evidence="5" id="KW-1185">Reference proteome</keyword>
<reference evidence="4 5" key="1">
    <citation type="submission" date="2020-07" db="EMBL/GenBank/DDBJ databases">
        <title>Sequencing the genomes of 1000 actinobacteria strains.</title>
        <authorList>
            <person name="Klenk H.-P."/>
        </authorList>
    </citation>
    <scope>NUCLEOTIDE SEQUENCE [LARGE SCALE GENOMIC DNA]</scope>
    <source>
        <strain evidence="4 5">DSM 100723</strain>
    </source>
</reference>
<feature type="domain" description="AB hydrolase-1" evidence="3">
    <location>
        <begin position="29"/>
        <end position="273"/>
    </location>
</feature>
<dbReference type="PRINTS" id="PR00793">
    <property type="entry name" value="PROAMNOPTASE"/>
</dbReference>
<gene>
    <name evidence="4" type="ORF">FHX74_002509</name>
</gene>
<comment type="caution">
    <text evidence="4">The sequence shown here is derived from an EMBL/GenBank/DDBJ whole genome shotgun (WGS) entry which is preliminary data.</text>
</comment>
<protein>
    <submittedName>
        <fullName evidence="4">Proline iminopeptidase</fullName>
        <ecNumber evidence="4">3.4.11.5</ecNumber>
    </submittedName>
</protein>
<dbReference type="GO" id="GO:0004177">
    <property type="term" value="F:aminopeptidase activity"/>
    <property type="evidence" value="ECO:0007669"/>
    <property type="project" value="UniProtKB-KW"/>
</dbReference>
<dbReference type="InterPro" id="IPR050471">
    <property type="entry name" value="AB_hydrolase"/>
</dbReference>
<comment type="similarity">
    <text evidence="1">Belongs to the peptidase S33 family.</text>
</comment>
<dbReference type="PANTHER" id="PTHR43433">
    <property type="entry name" value="HYDROLASE, ALPHA/BETA FOLD FAMILY PROTEIN"/>
    <property type="match status" value="1"/>
</dbReference>
<evidence type="ECO:0000313" key="4">
    <source>
        <dbReference type="EMBL" id="MBA8794881.1"/>
    </source>
</evidence>
<accession>A0A7W3P6B7</accession>
<evidence type="ECO:0000259" key="3">
    <source>
        <dbReference type="Pfam" id="PF12697"/>
    </source>
</evidence>
<keyword evidence="4" id="KW-0031">Aminopeptidase</keyword>
<keyword evidence="4" id="KW-0645">Protease</keyword>
<keyword evidence="2 4" id="KW-0378">Hydrolase</keyword>
<dbReference type="GO" id="GO:0006508">
    <property type="term" value="P:proteolysis"/>
    <property type="evidence" value="ECO:0007669"/>
    <property type="project" value="InterPro"/>
</dbReference>
<organism evidence="4 5">
    <name type="scientific">Microlunatus kandeliicorticis</name>
    <dbReference type="NCBI Taxonomy" id="1759536"/>
    <lineage>
        <taxon>Bacteria</taxon>
        <taxon>Bacillati</taxon>
        <taxon>Actinomycetota</taxon>
        <taxon>Actinomycetes</taxon>
        <taxon>Propionibacteriales</taxon>
        <taxon>Propionibacteriaceae</taxon>
        <taxon>Microlunatus</taxon>
    </lineage>
</organism>
<dbReference type="RefSeq" id="WP_328823801.1">
    <property type="nucleotide sequence ID" value="NZ_JACGWT010000004.1"/>
</dbReference>
<dbReference type="Gene3D" id="3.40.50.1820">
    <property type="entry name" value="alpha/beta hydrolase"/>
    <property type="match status" value="1"/>
</dbReference>
<dbReference type="EMBL" id="JACGWT010000004">
    <property type="protein sequence ID" value="MBA8794881.1"/>
    <property type="molecule type" value="Genomic_DNA"/>
</dbReference>
<dbReference type="AlphaFoldDB" id="A0A7W3P6B7"/>
<sequence>MTDPTMITLPDGVRLRTWTAGTTDGALPVLMINGGPGLPSYLQDVAALVDDLTAVTRYDQRGTGGSPGDGPFTVAGQVADVLDLLDALGHPRAVLVGHSYGTDLACQVLIARPERVAGLVLLAGPFTEPWRAETRATEHARRSPAQRRRLAELDALPHRTEDEETEFLAQSWFTDHADPERAWTWALESARIQRPVNYAMNAQLNADKKTVPLEDRIEVLRRLLPAGSMIIGGAGDPRPASALRRIGAALRCEVVIIDGAGHDPWLERPDAFRSAFRTAVSRLVRPASGI</sequence>
<dbReference type="InterPro" id="IPR000073">
    <property type="entry name" value="AB_hydrolase_1"/>
</dbReference>
<name>A0A7W3P6B7_9ACTN</name>
<dbReference type="InterPro" id="IPR002410">
    <property type="entry name" value="Peptidase_S33"/>
</dbReference>
<dbReference type="SUPFAM" id="SSF53474">
    <property type="entry name" value="alpha/beta-Hydrolases"/>
    <property type="match status" value="1"/>
</dbReference>
<dbReference type="Pfam" id="PF12697">
    <property type="entry name" value="Abhydrolase_6"/>
    <property type="match status" value="1"/>
</dbReference>
<evidence type="ECO:0000256" key="2">
    <source>
        <dbReference type="ARBA" id="ARBA00022801"/>
    </source>
</evidence>
<dbReference type="EC" id="3.4.11.5" evidence="4"/>
<dbReference type="InterPro" id="IPR029058">
    <property type="entry name" value="AB_hydrolase_fold"/>
</dbReference>
<dbReference type="Proteomes" id="UP000523079">
    <property type="component" value="Unassembled WGS sequence"/>
</dbReference>
<dbReference type="PANTHER" id="PTHR43433:SF10">
    <property type="entry name" value="AB HYDROLASE-1 DOMAIN-CONTAINING PROTEIN"/>
    <property type="match status" value="1"/>
</dbReference>
<proteinExistence type="inferred from homology"/>
<evidence type="ECO:0000256" key="1">
    <source>
        <dbReference type="ARBA" id="ARBA00010088"/>
    </source>
</evidence>